<reference evidence="2 3" key="1">
    <citation type="submission" date="2016-02" db="EMBL/GenBank/DDBJ databases">
        <title>Genome analysis of coral dinoflagellate symbionts highlights evolutionary adaptations to a symbiotic lifestyle.</title>
        <authorList>
            <person name="Aranda M."/>
            <person name="Li Y."/>
            <person name="Liew Y.J."/>
            <person name="Baumgarten S."/>
            <person name="Simakov O."/>
            <person name="Wilson M."/>
            <person name="Piel J."/>
            <person name="Ashoor H."/>
            <person name="Bougouffa S."/>
            <person name="Bajic V.B."/>
            <person name="Ryu T."/>
            <person name="Ravasi T."/>
            <person name="Bayer T."/>
            <person name="Micklem G."/>
            <person name="Kim H."/>
            <person name="Bhak J."/>
            <person name="Lajeunesse T.C."/>
            <person name="Voolstra C.R."/>
        </authorList>
    </citation>
    <scope>NUCLEOTIDE SEQUENCE [LARGE SCALE GENOMIC DNA]</scope>
    <source>
        <strain evidence="2 3">CCMP2467</strain>
    </source>
</reference>
<evidence type="ECO:0000256" key="1">
    <source>
        <dbReference type="SAM" id="MobiDB-lite"/>
    </source>
</evidence>
<organism evidence="2 3">
    <name type="scientific">Symbiodinium microadriaticum</name>
    <name type="common">Dinoflagellate</name>
    <name type="synonym">Zooxanthella microadriatica</name>
    <dbReference type="NCBI Taxonomy" id="2951"/>
    <lineage>
        <taxon>Eukaryota</taxon>
        <taxon>Sar</taxon>
        <taxon>Alveolata</taxon>
        <taxon>Dinophyceae</taxon>
        <taxon>Suessiales</taxon>
        <taxon>Symbiodiniaceae</taxon>
        <taxon>Symbiodinium</taxon>
    </lineage>
</organism>
<feature type="region of interest" description="Disordered" evidence="1">
    <location>
        <begin position="68"/>
        <end position="103"/>
    </location>
</feature>
<name>A0A1Q9C4U0_SYMMI</name>
<dbReference type="EMBL" id="LSRX01001688">
    <property type="protein sequence ID" value="OLP77938.1"/>
    <property type="molecule type" value="Genomic_DNA"/>
</dbReference>
<gene>
    <name evidence="2" type="ORF">AK812_SmicGene41944</name>
</gene>
<comment type="caution">
    <text evidence="2">The sequence shown here is derived from an EMBL/GenBank/DDBJ whole genome shotgun (WGS) entry which is preliminary data.</text>
</comment>
<keyword evidence="3" id="KW-1185">Reference proteome</keyword>
<accession>A0A1Q9C4U0</accession>
<sequence length="103" mass="11177">MPWRVEKMPVEAKTTPSTGFPLSALHVLDVEEDEEDEEEHARDRGGPHRQSEPEVVDVEAPMPMLMHGFKGQDEATARPATADDGAASTEPRSKSVAQAVAEA</sequence>
<feature type="compositionally biased region" description="Basic and acidic residues" evidence="1">
    <location>
        <begin position="39"/>
        <end position="52"/>
    </location>
</feature>
<feature type="compositionally biased region" description="Basic and acidic residues" evidence="1">
    <location>
        <begin position="1"/>
        <end position="10"/>
    </location>
</feature>
<feature type="region of interest" description="Disordered" evidence="1">
    <location>
        <begin position="30"/>
        <end position="56"/>
    </location>
</feature>
<dbReference type="AlphaFoldDB" id="A0A1Q9C4U0"/>
<proteinExistence type="predicted"/>
<evidence type="ECO:0000313" key="3">
    <source>
        <dbReference type="Proteomes" id="UP000186817"/>
    </source>
</evidence>
<dbReference type="Proteomes" id="UP000186817">
    <property type="component" value="Unassembled WGS sequence"/>
</dbReference>
<protein>
    <submittedName>
        <fullName evidence="2">Uncharacterized protein</fullName>
    </submittedName>
</protein>
<evidence type="ECO:0000313" key="2">
    <source>
        <dbReference type="EMBL" id="OLP77938.1"/>
    </source>
</evidence>
<feature type="region of interest" description="Disordered" evidence="1">
    <location>
        <begin position="1"/>
        <end position="20"/>
    </location>
</feature>